<sequence>MADKQHDEHTRQAQLRHLEEDRRTRKATEDLRRQQQERQAPDEECQTQTQTRPAEGPNYAELPRPSYTRIR</sequence>
<keyword evidence="3" id="KW-1185">Reference proteome</keyword>
<dbReference type="EMBL" id="RIBZ01000214">
    <property type="protein sequence ID" value="RNG26039.1"/>
    <property type="molecule type" value="Genomic_DNA"/>
</dbReference>
<name>A0A3M8WBE6_9ACTN</name>
<reference evidence="2 3" key="1">
    <citation type="submission" date="2018-11" db="EMBL/GenBank/DDBJ databases">
        <title>The Potential of Streptomyces as Biocontrol Agents against the Tomato grey mould, Botrytis cinerea (Gray mold) Frontiers in Microbiology.</title>
        <authorList>
            <person name="Li D."/>
        </authorList>
    </citation>
    <scope>NUCLEOTIDE SEQUENCE [LARGE SCALE GENOMIC DNA]</scope>
    <source>
        <strain evidence="2 3">NEAU-LD23</strain>
    </source>
</reference>
<comment type="caution">
    <text evidence="2">The sequence shown here is derived from an EMBL/GenBank/DDBJ whole genome shotgun (WGS) entry which is preliminary data.</text>
</comment>
<protein>
    <submittedName>
        <fullName evidence="2">Uncharacterized protein</fullName>
    </submittedName>
</protein>
<feature type="region of interest" description="Disordered" evidence="1">
    <location>
        <begin position="1"/>
        <end position="71"/>
    </location>
</feature>
<evidence type="ECO:0000313" key="2">
    <source>
        <dbReference type="EMBL" id="RNG26039.1"/>
    </source>
</evidence>
<dbReference type="RefSeq" id="WP_123100662.1">
    <property type="nucleotide sequence ID" value="NZ_RIBZ01000214.1"/>
</dbReference>
<gene>
    <name evidence="2" type="ORF">EEJ42_16345</name>
</gene>
<evidence type="ECO:0000313" key="3">
    <source>
        <dbReference type="Proteomes" id="UP000275401"/>
    </source>
</evidence>
<feature type="compositionally biased region" description="Basic and acidic residues" evidence="1">
    <location>
        <begin position="1"/>
        <end position="41"/>
    </location>
</feature>
<proteinExistence type="predicted"/>
<organism evidence="2 3">
    <name type="scientific">Streptomyces botrytidirepellens</name>
    <dbReference type="NCBI Taxonomy" id="2486417"/>
    <lineage>
        <taxon>Bacteria</taxon>
        <taxon>Bacillati</taxon>
        <taxon>Actinomycetota</taxon>
        <taxon>Actinomycetes</taxon>
        <taxon>Kitasatosporales</taxon>
        <taxon>Streptomycetaceae</taxon>
        <taxon>Streptomyces</taxon>
    </lineage>
</organism>
<accession>A0A3M8WBE6</accession>
<dbReference type="Proteomes" id="UP000275401">
    <property type="component" value="Unassembled WGS sequence"/>
</dbReference>
<evidence type="ECO:0000256" key="1">
    <source>
        <dbReference type="SAM" id="MobiDB-lite"/>
    </source>
</evidence>
<dbReference type="AlphaFoldDB" id="A0A3M8WBE6"/>